<dbReference type="InterPro" id="IPR002999">
    <property type="entry name" value="Tudor"/>
</dbReference>
<comment type="caution">
    <text evidence="6">The sequence shown here is derived from an EMBL/GenBank/DDBJ whole genome shotgun (WGS) entry which is preliminary data.</text>
</comment>
<feature type="compositionally biased region" description="Basic and acidic residues" evidence="4">
    <location>
        <begin position="100"/>
        <end position="109"/>
    </location>
</feature>
<evidence type="ECO:0000256" key="2">
    <source>
        <dbReference type="ARBA" id="ARBA00005371"/>
    </source>
</evidence>
<evidence type="ECO:0000256" key="1">
    <source>
        <dbReference type="ARBA" id="ARBA00004408"/>
    </source>
</evidence>
<protein>
    <recommendedName>
        <fullName evidence="5">Tudor domain-containing protein</fullName>
    </recommendedName>
</protein>
<accession>A0AAD7XC92</accession>
<evidence type="ECO:0000259" key="5">
    <source>
        <dbReference type="PROSITE" id="PS50304"/>
    </source>
</evidence>
<feature type="region of interest" description="Disordered" evidence="4">
    <location>
        <begin position="61"/>
        <end position="113"/>
    </location>
</feature>
<dbReference type="PANTHER" id="PTHR46297:SF2">
    <property type="entry name" value="TUDOR DOMAIN-CONTAINING PROTEIN"/>
    <property type="match status" value="1"/>
</dbReference>
<feature type="compositionally biased region" description="Polar residues" evidence="4">
    <location>
        <begin position="89"/>
        <end position="99"/>
    </location>
</feature>
<evidence type="ECO:0000313" key="6">
    <source>
        <dbReference type="EMBL" id="KAJ8494632.1"/>
    </source>
</evidence>
<sequence>MSCYTASPLAYPVYPSQDHYSAHFVTMNPPYSAPAPRPQLQVSTDYSPNCQDAGEYLVRDMFTPSPTSSSPSDHTSSVPPYTPEVIARKQQSLSATSPSFRREERRRGTDLPSMDEGLVVRGTIAHPYARLYSKKQGAGKRRKMWNHALEKMLFTPQEISTMGAPHRRTIYTASLEAHVDRLHEQLLSISLFPVPFEKLEPYRGLNSKTAKSMVSGLHHDAAELKLRILELERATWRAALRYTAARHPPLPRLSAHFCTSPRSGLIHIPTHTTVVTAMDKTDLETYQVQLSQVELALSADPENSELISLRSELKKLIELTQAAIAQQEAAASSSKAEASKKAAANTASSSKVWAAGDECLAKYSGDGQWYPARIASVGGSGENRVYSIVFKGYNNTELVNASQMKPLPPNYQGTAPSASNKRKLSKAEEEEREKKKKKNEKKLEVKAAKAKEQQEKQASWQKFAKKSEKKGIHIAVGVTGSGKGMTGVAPRTKHKFEIVDDPNA</sequence>
<dbReference type="GO" id="GO:0015030">
    <property type="term" value="C:Cajal body"/>
    <property type="evidence" value="ECO:0007669"/>
    <property type="project" value="UniProtKB-SubCell"/>
</dbReference>
<feature type="compositionally biased region" description="Low complexity" evidence="4">
    <location>
        <begin position="63"/>
        <end position="79"/>
    </location>
</feature>
<keyword evidence="7" id="KW-1185">Reference proteome</keyword>
<dbReference type="GO" id="GO:0003723">
    <property type="term" value="F:RNA binding"/>
    <property type="evidence" value="ECO:0007669"/>
    <property type="project" value="InterPro"/>
</dbReference>
<dbReference type="InterPro" id="IPR010304">
    <property type="entry name" value="SMN_Tudor"/>
</dbReference>
<dbReference type="Pfam" id="PF06003">
    <property type="entry name" value="SMN_Tudor"/>
    <property type="match status" value="1"/>
</dbReference>
<proteinExistence type="inferred from homology"/>
<dbReference type="Proteomes" id="UP001215151">
    <property type="component" value="Unassembled WGS sequence"/>
</dbReference>
<dbReference type="GO" id="GO:0005737">
    <property type="term" value="C:cytoplasm"/>
    <property type="evidence" value="ECO:0007669"/>
    <property type="project" value="InterPro"/>
</dbReference>
<evidence type="ECO:0000256" key="3">
    <source>
        <dbReference type="ARBA" id="ARBA00023242"/>
    </source>
</evidence>
<feature type="domain" description="Tudor" evidence="5">
    <location>
        <begin position="352"/>
        <end position="414"/>
    </location>
</feature>
<comment type="similarity">
    <text evidence="2">Belongs to the SMN family.</text>
</comment>
<evidence type="ECO:0000256" key="4">
    <source>
        <dbReference type="SAM" id="MobiDB-lite"/>
    </source>
</evidence>
<evidence type="ECO:0000313" key="7">
    <source>
        <dbReference type="Proteomes" id="UP001215151"/>
    </source>
</evidence>
<dbReference type="PROSITE" id="PS50304">
    <property type="entry name" value="TUDOR"/>
    <property type="match status" value="1"/>
</dbReference>
<keyword evidence="3" id="KW-0539">Nucleus</keyword>
<organism evidence="6 7">
    <name type="scientific">Trametes cubensis</name>
    <dbReference type="NCBI Taxonomy" id="1111947"/>
    <lineage>
        <taxon>Eukaryota</taxon>
        <taxon>Fungi</taxon>
        <taxon>Dikarya</taxon>
        <taxon>Basidiomycota</taxon>
        <taxon>Agaricomycotina</taxon>
        <taxon>Agaricomycetes</taxon>
        <taxon>Polyporales</taxon>
        <taxon>Polyporaceae</taxon>
        <taxon>Trametes</taxon>
    </lineage>
</organism>
<comment type="subcellular location">
    <subcellularLocation>
        <location evidence="1">Nucleus</location>
        <location evidence="1">Cajal body</location>
    </subcellularLocation>
</comment>
<dbReference type="AlphaFoldDB" id="A0AAD7XC92"/>
<dbReference type="EMBL" id="JAPEVG010000034">
    <property type="protein sequence ID" value="KAJ8494632.1"/>
    <property type="molecule type" value="Genomic_DNA"/>
</dbReference>
<reference evidence="6" key="1">
    <citation type="submission" date="2022-11" db="EMBL/GenBank/DDBJ databases">
        <title>Genome Sequence of Cubamyces cubensis.</title>
        <authorList>
            <person name="Buettner E."/>
        </authorList>
    </citation>
    <scope>NUCLEOTIDE SEQUENCE</scope>
    <source>
        <strain evidence="6">MPL-01</strain>
    </source>
</reference>
<dbReference type="SUPFAM" id="SSF63748">
    <property type="entry name" value="Tudor/PWWP/MBT"/>
    <property type="match status" value="1"/>
</dbReference>
<dbReference type="GO" id="GO:0006397">
    <property type="term" value="P:mRNA processing"/>
    <property type="evidence" value="ECO:0007669"/>
    <property type="project" value="InterPro"/>
</dbReference>
<dbReference type="SMART" id="SM00333">
    <property type="entry name" value="TUDOR"/>
    <property type="match status" value="1"/>
</dbReference>
<feature type="region of interest" description="Disordered" evidence="4">
    <location>
        <begin position="403"/>
        <end position="466"/>
    </location>
</feature>
<dbReference type="PANTHER" id="PTHR46297">
    <property type="entry name" value="ZINC FINGER CCCH-TYPE WITH G PATCH DOMAIN-CONTAINING PROTEIN"/>
    <property type="match status" value="1"/>
</dbReference>
<name>A0AAD7XC92_9APHY</name>
<dbReference type="CDD" id="cd21182">
    <property type="entry name" value="Tudor_SMN_SPF30-like"/>
    <property type="match status" value="1"/>
</dbReference>
<dbReference type="Gene3D" id="2.30.30.140">
    <property type="match status" value="1"/>
</dbReference>
<feature type="compositionally biased region" description="Basic and acidic residues" evidence="4">
    <location>
        <begin position="441"/>
        <end position="455"/>
    </location>
</feature>
<gene>
    <name evidence="6" type="ORF">ONZ51_g2210</name>
</gene>